<dbReference type="EMBL" id="CASHSV030000513">
    <property type="protein sequence ID" value="CAJ2665563.1"/>
    <property type="molecule type" value="Genomic_DNA"/>
</dbReference>
<organism evidence="1 2">
    <name type="scientific">Trifolium pratense</name>
    <name type="common">Red clover</name>
    <dbReference type="NCBI Taxonomy" id="57577"/>
    <lineage>
        <taxon>Eukaryota</taxon>
        <taxon>Viridiplantae</taxon>
        <taxon>Streptophyta</taxon>
        <taxon>Embryophyta</taxon>
        <taxon>Tracheophyta</taxon>
        <taxon>Spermatophyta</taxon>
        <taxon>Magnoliopsida</taxon>
        <taxon>eudicotyledons</taxon>
        <taxon>Gunneridae</taxon>
        <taxon>Pentapetalae</taxon>
        <taxon>rosids</taxon>
        <taxon>fabids</taxon>
        <taxon>Fabales</taxon>
        <taxon>Fabaceae</taxon>
        <taxon>Papilionoideae</taxon>
        <taxon>50 kb inversion clade</taxon>
        <taxon>NPAAA clade</taxon>
        <taxon>Hologalegina</taxon>
        <taxon>IRL clade</taxon>
        <taxon>Trifolieae</taxon>
        <taxon>Trifolium</taxon>
    </lineage>
</organism>
<keyword evidence="2" id="KW-1185">Reference proteome</keyword>
<reference evidence="1" key="1">
    <citation type="submission" date="2023-10" db="EMBL/GenBank/DDBJ databases">
        <authorList>
            <person name="Rodriguez Cubillos JULIANA M."/>
            <person name="De Vega J."/>
        </authorList>
    </citation>
    <scope>NUCLEOTIDE SEQUENCE</scope>
</reference>
<dbReference type="Proteomes" id="UP001177021">
    <property type="component" value="Unassembled WGS sequence"/>
</dbReference>
<comment type="caution">
    <text evidence="1">The sequence shown here is derived from an EMBL/GenBank/DDBJ whole genome shotgun (WGS) entry which is preliminary data.</text>
</comment>
<evidence type="ECO:0000313" key="1">
    <source>
        <dbReference type="EMBL" id="CAJ2665563.1"/>
    </source>
</evidence>
<proteinExistence type="predicted"/>
<sequence>MKRARDDIYSSSQFKRPFGSSRGDSYGQGPGNGGGGGGGGLVIGGGGGGATTSQKLTTNDALSYLKEVKDMFQDQKEKYDMFLEVMKDFKAQKTDTHGVIERVKELFKGHNHLIFGFNTFLPKGYEITLDEEEAPPPKKTVEFEEAISFVNKIKKRFQNDEHVYKSFLDILNMYRKEHKEIGEVYSEVATLFKEHRDLLEEFTRFLPDNSAAPSTQHAPFGRNSLQRFNERSSMAPMMRQMQAEKQRYRRDRFPSHDRDLSVERPDLDDDKTMMNMHKEQRKRESRDRRIRDHDDREHDLDNSQRFPDKKKSVKKAEAYGLSSDFASHDDKDALKIMYSQAFSFCEKVKEKLSSAEEYQTFLKCLHIFSNGIIRRNDLENLVSDILGKYPDLMSEFNDFLERCENIDGFLAGVMSKTTDGHSSRSTKLEDKEHKRDMDGAKEKERYKEKYMGKSIQELDLSDCKRCTPSYRLLPADYPIPTASQRSDLGAQVLNDHWVSVTSGSEDYSFKHMRRNQYEESLFRCEDDRFELDMLLESVSSAAKRAEELYNSIIENKISVESLSRIEDHFTVLNLRCIERLYGDHGLDVLDILRKNPTHALPVILTRLKQKQEEWTRCRSDFNKVWADIYSKNHYKSLDHRSFYFKQQDSKNLSTKSLVTEIKEIKEKQQKEDDIVQSISAGAKHPLIPHLEFDFSDAEIHEDLYKLVRYSCEEVFSSKELFNKIMRLWSTFLEPMLGVTSQSHGTERIEDRKVGQNARSSVAPNVEGDGSPHRDSISSDKGPGFGKQFSSDDQAGRNSASVTIRGESSVNRTNLDTSPGRVLTPSRPTDADVSVTIAKSPSSNVPLVEGCDIAAPVPPVANGMLVESSKVKSHEESSVPCKVEKEEGELSPNADSDEDNFVAYEDSNVQSKHNVDSSKYESKNGEAGGENDADADDEDSENVSEAGEDVSGSESADDEGFRGDHEEEDIEHDDVDGKAESEGEAEGTSDTQTRGDGSPLTLSERFLSTVKPLTKHVSAVSFVEDMKDSRVFYGNDDFYALFRLHQILYERILSAKENSTSAEMKWKAKDASSTDPYTRFMDALYNLLDGSAENAKFEDECRAILGNQSYVLFTLDKLIYKLIRQLQTVATDEEDNKLLQLYEYEKSRKPGKLNDSVYHSNAHVVLNEENVYRFQSSSSPSRLSIQLMDNMNEKPEFSAVSVDPNFSFYLHNDFLSVLPAKKEPHGILLERNKPKYGDLDELSAICAVMEDVKIINGLECKISCNSSKISYVLDTQDFFFRPRRKRRISSSSSSTSSSRSRKEREERYRKLMASST</sequence>
<accession>A0ACB0L837</accession>
<name>A0ACB0L837_TRIPR</name>
<evidence type="ECO:0000313" key="2">
    <source>
        <dbReference type="Proteomes" id="UP001177021"/>
    </source>
</evidence>
<gene>
    <name evidence="1" type="ORF">MILVUS5_LOCUS30520</name>
</gene>
<protein>
    <submittedName>
        <fullName evidence="1">Uncharacterized protein</fullName>
    </submittedName>
</protein>